<feature type="domain" description="HpcH/HpaI aldolase/citrate lyase" evidence="4">
    <location>
        <begin position="4"/>
        <end position="205"/>
    </location>
</feature>
<dbReference type="GO" id="GO:0016829">
    <property type="term" value="F:lyase activity"/>
    <property type="evidence" value="ECO:0007669"/>
    <property type="project" value="UniProtKB-KW"/>
</dbReference>
<evidence type="ECO:0000313" key="6">
    <source>
        <dbReference type="Proteomes" id="UP001501747"/>
    </source>
</evidence>
<dbReference type="InterPro" id="IPR015813">
    <property type="entry name" value="Pyrv/PenolPyrv_kinase-like_dom"/>
</dbReference>
<proteinExistence type="predicted"/>
<dbReference type="PIRSF" id="PIRSF015582">
    <property type="entry name" value="Cit_lyase_B"/>
    <property type="match status" value="1"/>
</dbReference>
<keyword evidence="3" id="KW-0460">Magnesium</keyword>
<name>A0ABP7U5I6_9PSEU</name>
<gene>
    <name evidence="5" type="ORF">GCM10022247_72800</name>
</gene>
<evidence type="ECO:0000259" key="4">
    <source>
        <dbReference type="Pfam" id="PF03328"/>
    </source>
</evidence>
<sequence length="268" mass="27955">MITWLYVPADRPERVVKAFASGADVVIVDLEDAVAPDRKSYARDAAKDLLSSPTPVPVHVRINALDGPLAPADLSALAGLPGVHGLRLPKVVDPLVVQRVSAQAPGLALVPLLESALGVERAFEIASAGVAGIALGEADLSADLGVSTEDGLTWARSRVVLAARAAGLAPPAQSVYPNVRDLEGLRRSCERGRALGFLGRAAIHPAQLETIAHAYRPTEAELARAREIVEAAATDAGALALPDGRFVDAALVEGARRTLSQAETHPPR</sequence>
<protein>
    <submittedName>
        <fullName evidence="5">CoA ester lyase</fullName>
    </submittedName>
</protein>
<dbReference type="EMBL" id="BAABAL010000027">
    <property type="protein sequence ID" value="GAA4036465.1"/>
    <property type="molecule type" value="Genomic_DNA"/>
</dbReference>
<dbReference type="Proteomes" id="UP001501747">
    <property type="component" value="Unassembled WGS sequence"/>
</dbReference>
<accession>A0ABP7U5I6</accession>
<evidence type="ECO:0000256" key="1">
    <source>
        <dbReference type="ARBA" id="ARBA00001946"/>
    </source>
</evidence>
<evidence type="ECO:0000313" key="5">
    <source>
        <dbReference type="EMBL" id="GAA4036465.1"/>
    </source>
</evidence>
<dbReference type="PANTHER" id="PTHR32308">
    <property type="entry name" value="LYASE BETA SUBUNIT, PUTATIVE (AFU_ORTHOLOGUE AFUA_4G13030)-RELATED"/>
    <property type="match status" value="1"/>
</dbReference>
<dbReference type="SUPFAM" id="SSF51621">
    <property type="entry name" value="Phosphoenolpyruvate/pyruvate domain"/>
    <property type="match status" value="1"/>
</dbReference>
<dbReference type="InterPro" id="IPR040442">
    <property type="entry name" value="Pyrv_kinase-like_dom_sf"/>
</dbReference>
<comment type="cofactor">
    <cofactor evidence="1">
        <name>Mg(2+)</name>
        <dbReference type="ChEBI" id="CHEBI:18420"/>
    </cofactor>
</comment>
<evidence type="ECO:0000256" key="3">
    <source>
        <dbReference type="ARBA" id="ARBA00022842"/>
    </source>
</evidence>
<reference evidence="6" key="1">
    <citation type="journal article" date="2019" name="Int. J. Syst. Evol. Microbiol.">
        <title>The Global Catalogue of Microorganisms (GCM) 10K type strain sequencing project: providing services to taxonomists for standard genome sequencing and annotation.</title>
        <authorList>
            <consortium name="The Broad Institute Genomics Platform"/>
            <consortium name="The Broad Institute Genome Sequencing Center for Infectious Disease"/>
            <person name="Wu L."/>
            <person name="Ma J."/>
        </authorList>
    </citation>
    <scope>NUCLEOTIDE SEQUENCE [LARGE SCALE GENOMIC DNA]</scope>
    <source>
        <strain evidence="6">JCM 17342</strain>
    </source>
</reference>
<keyword evidence="2" id="KW-0479">Metal-binding</keyword>
<organism evidence="5 6">
    <name type="scientific">Allokutzneria multivorans</name>
    <dbReference type="NCBI Taxonomy" id="1142134"/>
    <lineage>
        <taxon>Bacteria</taxon>
        <taxon>Bacillati</taxon>
        <taxon>Actinomycetota</taxon>
        <taxon>Actinomycetes</taxon>
        <taxon>Pseudonocardiales</taxon>
        <taxon>Pseudonocardiaceae</taxon>
        <taxon>Allokutzneria</taxon>
    </lineage>
</organism>
<keyword evidence="5" id="KW-0456">Lyase</keyword>
<dbReference type="Pfam" id="PF03328">
    <property type="entry name" value="HpcH_HpaI"/>
    <property type="match status" value="1"/>
</dbReference>
<comment type="caution">
    <text evidence="5">The sequence shown here is derived from an EMBL/GenBank/DDBJ whole genome shotgun (WGS) entry which is preliminary data.</text>
</comment>
<evidence type="ECO:0000256" key="2">
    <source>
        <dbReference type="ARBA" id="ARBA00022723"/>
    </source>
</evidence>
<dbReference type="InterPro" id="IPR011206">
    <property type="entry name" value="Citrate_lyase_beta/mcl1/mcl2"/>
</dbReference>
<dbReference type="RefSeq" id="WP_344885848.1">
    <property type="nucleotide sequence ID" value="NZ_BAABAL010000027.1"/>
</dbReference>
<dbReference type="Gene3D" id="3.20.20.60">
    <property type="entry name" value="Phosphoenolpyruvate-binding domains"/>
    <property type="match status" value="1"/>
</dbReference>
<dbReference type="PANTHER" id="PTHR32308:SF10">
    <property type="entry name" value="CITRATE LYASE SUBUNIT BETA"/>
    <property type="match status" value="1"/>
</dbReference>
<keyword evidence="6" id="KW-1185">Reference proteome</keyword>
<dbReference type="InterPro" id="IPR005000">
    <property type="entry name" value="Aldolase/citrate-lyase_domain"/>
</dbReference>